<proteinExistence type="predicted"/>
<comment type="caution">
    <text evidence="2">The sequence shown here is derived from an EMBL/GenBank/DDBJ whole genome shotgun (WGS) entry which is preliminary data.</text>
</comment>
<keyword evidence="3" id="KW-1185">Reference proteome</keyword>
<evidence type="ECO:0000313" key="2">
    <source>
        <dbReference type="EMBL" id="GAA0146845.1"/>
    </source>
</evidence>
<dbReference type="PANTHER" id="PTHR47481:SF43">
    <property type="entry name" value="RETROTRANSPOSON COPIA-LIKE N-TERMINAL DOMAIN-CONTAINING PROTEIN"/>
    <property type="match status" value="1"/>
</dbReference>
<accession>A0AAV3P5H1</accession>
<feature type="compositionally biased region" description="Pro residues" evidence="1">
    <location>
        <begin position="13"/>
        <end position="22"/>
    </location>
</feature>
<reference evidence="2 3" key="1">
    <citation type="submission" date="2024-01" db="EMBL/GenBank/DDBJ databases">
        <title>The complete chloroplast genome sequence of Lithospermum erythrorhizon: insights into the phylogenetic relationship among Boraginaceae species and the maternal lineages of purple gromwells.</title>
        <authorList>
            <person name="Okada T."/>
            <person name="Watanabe K."/>
        </authorList>
    </citation>
    <scope>NUCLEOTIDE SEQUENCE [LARGE SCALE GENOMIC DNA]</scope>
</reference>
<feature type="region of interest" description="Disordered" evidence="1">
    <location>
        <begin position="1"/>
        <end position="22"/>
    </location>
</feature>
<gene>
    <name evidence="2" type="ORF">LIER_06702</name>
</gene>
<dbReference type="PANTHER" id="PTHR47481">
    <property type="match status" value="1"/>
</dbReference>
<feature type="compositionally biased region" description="Polar residues" evidence="1">
    <location>
        <begin position="1"/>
        <end position="12"/>
    </location>
</feature>
<sequence>MSTQSTTASPFGSNPPPPPPPFTQLTHAHHYISIKLTNDNHLHWYTQLEPFLSDHDLLGYVNGSIPYPPTHVPSSTGELLPNPAYTLWCCQDKLIMSLLISSMSEETMLLAVGKTSFLRNLGRCSYCSG</sequence>
<dbReference type="EMBL" id="BAABME010000991">
    <property type="protein sequence ID" value="GAA0146845.1"/>
    <property type="molecule type" value="Genomic_DNA"/>
</dbReference>
<evidence type="ECO:0008006" key="4">
    <source>
        <dbReference type="Google" id="ProtNLM"/>
    </source>
</evidence>
<dbReference type="Proteomes" id="UP001454036">
    <property type="component" value="Unassembled WGS sequence"/>
</dbReference>
<evidence type="ECO:0000256" key="1">
    <source>
        <dbReference type="SAM" id="MobiDB-lite"/>
    </source>
</evidence>
<dbReference type="AlphaFoldDB" id="A0AAV3P5H1"/>
<protein>
    <recommendedName>
        <fullName evidence="4">Retrotransposon Copia-like N-terminal domain-containing protein</fullName>
    </recommendedName>
</protein>
<organism evidence="2 3">
    <name type="scientific">Lithospermum erythrorhizon</name>
    <name type="common">Purple gromwell</name>
    <name type="synonym">Lithospermum officinale var. erythrorhizon</name>
    <dbReference type="NCBI Taxonomy" id="34254"/>
    <lineage>
        <taxon>Eukaryota</taxon>
        <taxon>Viridiplantae</taxon>
        <taxon>Streptophyta</taxon>
        <taxon>Embryophyta</taxon>
        <taxon>Tracheophyta</taxon>
        <taxon>Spermatophyta</taxon>
        <taxon>Magnoliopsida</taxon>
        <taxon>eudicotyledons</taxon>
        <taxon>Gunneridae</taxon>
        <taxon>Pentapetalae</taxon>
        <taxon>asterids</taxon>
        <taxon>lamiids</taxon>
        <taxon>Boraginales</taxon>
        <taxon>Boraginaceae</taxon>
        <taxon>Boraginoideae</taxon>
        <taxon>Lithospermeae</taxon>
        <taxon>Lithospermum</taxon>
    </lineage>
</organism>
<name>A0AAV3P5H1_LITER</name>
<evidence type="ECO:0000313" key="3">
    <source>
        <dbReference type="Proteomes" id="UP001454036"/>
    </source>
</evidence>